<evidence type="ECO:0000313" key="3">
    <source>
        <dbReference type="Proteomes" id="UP000006039"/>
    </source>
</evidence>
<protein>
    <submittedName>
        <fullName evidence="1 2">Uncharacterized protein</fullName>
    </submittedName>
</protein>
<proteinExistence type="predicted"/>
<evidence type="ECO:0000313" key="2">
    <source>
        <dbReference type="EnsemblFungi" id="EJT74663"/>
    </source>
</evidence>
<dbReference type="GeneID" id="20348961"/>
<keyword evidence="3" id="KW-1185">Reference proteome</keyword>
<gene>
    <name evidence="2" type="primary">20348961</name>
    <name evidence="1" type="ORF">GGTG_08503</name>
</gene>
<dbReference type="HOGENOM" id="CLU_2558413_0_0_1"/>
<reference evidence="3" key="1">
    <citation type="submission" date="2010-07" db="EMBL/GenBank/DDBJ databases">
        <title>The genome sequence of Gaeumannomyces graminis var. tritici strain R3-111a-1.</title>
        <authorList>
            <consortium name="The Broad Institute Genome Sequencing Platform"/>
            <person name="Ma L.-J."/>
            <person name="Dead R."/>
            <person name="Young S."/>
            <person name="Zeng Q."/>
            <person name="Koehrsen M."/>
            <person name="Alvarado L."/>
            <person name="Berlin A."/>
            <person name="Chapman S.B."/>
            <person name="Chen Z."/>
            <person name="Freedman E."/>
            <person name="Gellesch M."/>
            <person name="Goldberg J."/>
            <person name="Griggs A."/>
            <person name="Gujja S."/>
            <person name="Heilman E.R."/>
            <person name="Heiman D."/>
            <person name="Hepburn T."/>
            <person name="Howarth C."/>
            <person name="Jen D."/>
            <person name="Larson L."/>
            <person name="Mehta T."/>
            <person name="Neiman D."/>
            <person name="Pearson M."/>
            <person name="Roberts A."/>
            <person name="Saif S."/>
            <person name="Shea T."/>
            <person name="Shenoy N."/>
            <person name="Sisk P."/>
            <person name="Stolte C."/>
            <person name="Sykes S."/>
            <person name="Walk T."/>
            <person name="White J."/>
            <person name="Yandava C."/>
            <person name="Haas B."/>
            <person name="Nusbaum C."/>
            <person name="Birren B."/>
        </authorList>
    </citation>
    <scope>NUCLEOTIDE SEQUENCE [LARGE SCALE GENOMIC DNA]</scope>
    <source>
        <strain evidence="3">R3-111a-1</strain>
    </source>
</reference>
<evidence type="ECO:0000313" key="1">
    <source>
        <dbReference type="EMBL" id="EJT74663.1"/>
    </source>
</evidence>
<dbReference type="RefSeq" id="XP_009224607.1">
    <property type="nucleotide sequence ID" value="XM_009226343.1"/>
</dbReference>
<reference evidence="1" key="2">
    <citation type="submission" date="2010-07" db="EMBL/GenBank/DDBJ databases">
        <authorList>
            <consortium name="The Broad Institute Genome Sequencing Platform"/>
            <consortium name="Broad Institute Genome Sequencing Center for Infectious Disease"/>
            <person name="Ma L.-J."/>
            <person name="Dead R."/>
            <person name="Young S."/>
            <person name="Zeng Q."/>
            <person name="Koehrsen M."/>
            <person name="Alvarado L."/>
            <person name="Berlin A."/>
            <person name="Chapman S.B."/>
            <person name="Chen Z."/>
            <person name="Freedman E."/>
            <person name="Gellesch M."/>
            <person name="Goldberg J."/>
            <person name="Griggs A."/>
            <person name="Gujja S."/>
            <person name="Heilman E.R."/>
            <person name="Heiman D."/>
            <person name="Hepburn T."/>
            <person name="Howarth C."/>
            <person name="Jen D."/>
            <person name="Larson L."/>
            <person name="Mehta T."/>
            <person name="Neiman D."/>
            <person name="Pearson M."/>
            <person name="Roberts A."/>
            <person name="Saif S."/>
            <person name="Shea T."/>
            <person name="Shenoy N."/>
            <person name="Sisk P."/>
            <person name="Stolte C."/>
            <person name="Sykes S."/>
            <person name="Walk T."/>
            <person name="White J."/>
            <person name="Yandava C."/>
            <person name="Haas B."/>
            <person name="Nusbaum C."/>
            <person name="Birren B."/>
        </authorList>
    </citation>
    <scope>NUCLEOTIDE SEQUENCE</scope>
    <source>
        <strain evidence="1">R3-111a-1</strain>
    </source>
</reference>
<reference evidence="2" key="4">
    <citation type="journal article" date="2015" name="G3 (Bethesda)">
        <title>Genome sequences of three phytopathogenic species of the Magnaporthaceae family of fungi.</title>
        <authorList>
            <person name="Okagaki L.H."/>
            <person name="Nunes C.C."/>
            <person name="Sailsbery J."/>
            <person name="Clay B."/>
            <person name="Brown D."/>
            <person name="John T."/>
            <person name="Oh Y."/>
            <person name="Young N."/>
            <person name="Fitzgerald M."/>
            <person name="Haas B.J."/>
            <person name="Zeng Q."/>
            <person name="Young S."/>
            <person name="Adiconis X."/>
            <person name="Fan L."/>
            <person name="Levin J.Z."/>
            <person name="Mitchell T.K."/>
            <person name="Okubara P.A."/>
            <person name="Farman M.L."/>
            <person name="Kohn L.M."/>
            <person name="Birren B."/>
            <person name="Ma L.-J."/>
            <person name="Dean R.A."/>
        </authorList>
    </citation>
    <scope>NUCLEOTIDE SEQUENCE</scope>
    <source>
        <strain evidence="2">R3-111a-1</strain>
    </source>
</reference>
<dbReference type="Proteomes" id="UP000006039">
    <property type="component" value="Unassembled WGS sequence"/>
</dbReference>
<dbReference type="AlphaFoldDB" id="J3P4R6"/>
<dbReference type="EMBL" id="GL385398">
    <property type="protein sequence ID" value="EJT74663.1"/>
    <property type="molecule type" value="Genomic_DNA"/>
</dbReference>
<accession>J3P4R6</accession>
<reference evidence="2" key="5">
    <citation type="submission" date="2018-04" db="UniProtKB">
        <authorList>
            <consortium name="EnsemblFungi"/>
        </authorList>
    </citation>
    <scope>IDENTIFICATION</scope>
    <source>
        <strain evidence="2">R3-111a-1</strain>
    </source>
</reference>
<dbReference type="EnsemblFungi" id="EJT74663">
    <property type="protein sequence ID" value="EJT74663"/>
    <property type="gene ID" value="GGTG_08503"/>
</dbReference>
<organism evidence="1">
    <name type="scientific">Gaeumannomyces tritici (strain R3-111a-1)</name>
    <name type="common">Wheat and barley take-all root rot fungus</name>
    <name type="synonym">Gaeumannomyces graminis var. tritici</name>
    <dbReference type="NCBI Taxonomy" id="644352"/>
    <lineage>
        <taxon>Eukaryota</taxon>
        <taxon>Fungi</taxon>
        <taxon>Dikarya</taxon>
        <taxon>Ascomycota</taxon>
        <taxon>Pezizomycotina</taxon>
        <taxon>Sordariomycetes</taxon>
        <taxon>Sordariomycetidae</taxon>
        <taxon>Magnaporthales</taxon>
        <taxon>Magnaporthaceae</taxon>
        <taxon>Gaeumannomyces</taxon>
    </lineage>
</organism>
<dbReference type="VEuPathDB" id="FungiDB:GGTG_08503"/>
<name>J3P4R6_GAET3</name>
<reference evidence="1" key="3">
    <citation type="submission" date="2010-09" db="EMBL/GenBank/DDBJ databases">
        <title>Annotation of Gaeumannomyces graminis var. tritici R3-111a-1.</title>
        <authorList>
            <consortium name="The Broad Institute Genome Sequencing Platform"/>
            <person name="Ma L.-J."/>
            <person name="Dead R."/>
            <person name="Young S.K."/>
            <person name="Zeng Q."/>
            <person name="Gargeya S."/>
            <person name="Fitzgerald M."/>
            <person name="Haas B."/>
            <person name="Abouelleil A."/>
            <person name="Alvarado L."/>
            <person name="Arachchi H.M."/>
            <person name="Berlin A."/>
            <person name="Brown A."/>
            <person name="Chapman S.B."/>
            <person name="Chen Z."/>
            <person name="Dunbar C."/>
            <person name="Freedman E."/>
            <person name="Gearin G."/>
            <person name="Gellesch M."/>
            <person name="Goldberg J."/>
            <person name="Griggs A."/>
            <person name="Gujja S."/>
            <person name="Heiman D."/>
            <person name="Howarth C."/>
            <person name="Larson L."/>
            <person name="Lui A."/>
            <person name="MacDonald P.J.P."/>
            <person name="Mehta T."/>
            <person name="Montmayeur A."/>
            <person name="Murphy C."/>
            <person name="Neiman D."/>
            <person name="Pearson M."/>
            <person name="Priest M."/>
            <person name="Roberts A."/>
            <person name="Saif S."/>
            <person name="Shea T."/>
            <person name="Shenoy N."/>
            <person name="Sisk P."/>
            <person name="Stolte C."/>
            <person name="Sykes S."/>
            <person name="Yandava C."/>
            <person name="Wortman J."/>
            <person name="Nusbaum C."/>
            <person name="Birren B."/>
        </authorList>
    </citation>
    <scope>NUCLEOTIDE SEQUENCE</scope>
    <source>
        <strain evidence="1">R3-111a-1</strain>
    </source>
</reference>
<sequence>MKGYVYATSSGRGGLRVMSGGGQPGSLLLACIAGLRDSHAPGGLGVGVEVCWYLASSPSIRPCSVKHSKVAGGQRSHKGSLG</sequence>
<dbReference type="PROSITE" id="PS51257">
    <property type="entry name" value="PROKAR_LIPOPROTEIN"/>
    <property type="match status" value="1"/>
</dbReference>